<gene>
    <name evidence="2" type="ORF">MAM1_0038c02777</name>
</gene>
<feature type="region of interest" description="Disordered" evidence="1">
    <location>
        <begin position="216"/>
        <end position="261"/>
    </location>
</feature>
<accession>A0A0C9M8B5</accession>
<evidence type="ECO:0000313" key="3">
    <source>
        <dbReference type="Proteomes" id="UP000053815"/>
    </source>
</evidence>
<dbReference type="EMBL" id="DF836327">
    <property type="protein sequence ID" value="GAN03324.1"/>
    <property type="molecule type" value="Genomic_DNA"/>
</dbReference>
<protein>
    <submittedName>
        <fullName evidence="2">Uncharacterized protein</fullName>
    </submittedName>
</protein>
<dbReference type="Proteomes" id="UP000053815">
    <property type="component" value="Unassembled WGS sequence"/>
</dbReference>
<reference evidence="2" key="1">
    <citation type="submission" date="2014-09" db="EMBL/GenBank/DDBJ databases">
        <title>Draft genome sequence of an oleaginous Mucoromycotina fungus Mucor ambiguus NBRC6742.</title>
        <authorList>
            <person name="Takeda I."/>
            <person name="Yamane N."/>
            <person name="Morita T."/>
            <person name="Tamano K."/>
            <person name="Machida M."/>
            <person name="Baker S."/>
            <person name="Koike H."/>
        </authorList>
    </citation>
    <scope>NUCLEOTIDE SEQUENCE</scope>
    <source>
        <strain evidence="2">NBRC 6742</strain>
    </source>
</reference>
<feature type="compositionally biased region" description="Acidic residues" evidence="1">
    <location>
        <begin position="239"/>
        <end position="256"/>
    </location>
</feature>
<organism evidence="2">
    <name type="scientific">Mucor ambiguus</name>
    <dbReference type="NCBI Taxonomy" id="91626"/>
    <lineage>
        <taxon>Eukaryota</taxon>
        <taxon>Fungi</taxon>
        <taxon>Fungi incertae sedis</taxon>
        <taxon>Mucoromycota</taxon>
        <taxon>Mucoromycotina</taxon>
        <taxon>Mucoromycetes</taxon>
        <taxon>Mucorales</taxon>
        <taxon>Mucorineae</taxon>
        <taxon>Mucoraceae</taxon>
        <taxon>Mucor</taxon>
    </lineage>
</organism>
<evidence type="ECO:0000313" key="2">
    <source>
        <dbReference type="EMBL" id="GAN03324.1"/>
    </source>
</evidence>
<proteinExistence type="predicted"/>
<feature type="compositionally biased region" description="Basic residues" evidence="1">
    <location>
        <begin position="1"/>
        <end position="12"/>
    </location>
</feature>
<evidence type="ECO:0000256" key="1">
    <source>
        <dbReference type="SAM" id="MobiDB-lite"/>
    </source>
</evidence>
<dbReference type="AlphaFoldDB" id="A0A0C9M8B5"/>
<feature type="region of interest" description="Disordered" evidence="1">
    <location>
        <begin position="1"/>
        <end position="22"/>
    </location>
</feature>
<sequence>MLKKIFNPKRKRQEPGRHNTNKITLDPASAAILSRHFSPLSSRAKSPSDLLDIVGYPLVTNTTNYHKFSQSSPDLSTPLNEQDGDSIIKTSPNVTTAAAAIAGGDNKAPIINEPTYRLTIRNMTTPLSRSTSSPDLTMDQLLLETSREDKTLVEKEALDHTLEVYRLQQKLLEFENEREAWHQKLRGYIEREEQMRKIIKESQLQINQLKYGYYSSTTTPSRHDSYRTISTHSSSWPTEPEEEELEEEEENSEEEENLKKEEKERMHYDVYQHHHHRPLYQLNNQHLYQYYDKRRYYDYHYYPQQQQQQQRHQSWSSRQQHYQPQDFFYYD</sequence>
<dbReference type="OrthoDB" id="2273451at2759"/>
<keyword evidence="3" id="KW-1185">Reference proteome</keyword>
<feature type="compositionally biased region" description="Polar residues" evidence="1">
    <location>
        <begin position="227"/>
        <end position="237"/>
    </location>
</feature>
<name>A0A0C9M8B5_9FUNG</name>